<dbReference type="AlphaFoldDB" id="A0ABD3RA79"/>
<evidence type="ECO:0000313" key="3">
    <source>
        <dbReference type="Proteomes" id="UP001530377"/>
    </source>
</evidence>
<comment type="caution">
    <text evidence="2">The sequence shown here is derived from an EMBL/GenBank/DDBJ whole genome shotgun (WGS) entry which is preliminary data.</text>
</comment>
<dbReference type="EMBL" id="JALLPB020000366">
    <property type="protein sequence ID" value="KAL3809900.1"/>
    <property type="molecule type" value="Genomic_DNA"/>
</dbReference>
<proteinExistence type="predicted"/>
<sequence>MIEELQRSVQYYSRANSSIKSQNTELERQLLLAKHQVLMNRSSNGQLEGHGDDIAPAADVSIRKDAAPIPAPKAPPQQVHSSESMSIIGHRGSLCVPSSTPAHVSKVAIDDQAQQAQFAATQALYTSMGYPAGAARFAASTLSQFVGQTGIPLVTSAPDDYVVSSERNPAPKAAQQIKPIQSISSENALKSPNVEPKEDSYIDALNRFAMQQAAAANAAAAAATAALQAAQLHLQYKEGGGSSSVSDAPKFPFSFPAGGMAWPFPSPAQFPKND</sequence>
<accession>A0ABD3RA79</accession>
<protein>
    <submittedName>
        <fullName evidence="2">Uncharacterized protein</fullName>
    </submittedName>
</protein>
<gene>
    <name evidence="2" type="ORF">ACHAXA_008552</name>
</gene>
<name>A0ABD3RA79_9STRA</name>
<dbReference type="Proteomes" id="UP001530377">
    <property type="component" value="Unassembled WGS sequence"/>
</dbReference>
<feature type="region of interest" description="Disordered" evidence="1">
    <location>
        <begin position="168"/>
        <end position="195"/>
    </location>
</feature>
<evidence type="ECO:0000313" key="2">
    <source>
        <dbReference type="EMBL" id="KAL3809900.1"/>
    </source>
</evidence>
<feature type="compositionally biased region" description="Polar residues" evidence="1">
    <location>
        <begin position="178"/>
        <end position="190"/>
    </location>
</feature>
<keyword evidence="3" id="KW-1185">Reference proteome</keyword>
<evidence type="ECO:0000256" key="1">
    <source>
        <dbReference type="SAM" id="MobiDB-lite"/>
    </source>
</evidence>
<reference evidence="2 3" key="1">
    <citation type="submission" date="2024-10" db="EMBL/GenBank/DDBJ databases">
        <title>Updated reference genomes for cyclostephanoid diatoms.</title>
        <authorList>
            <person name="Roberts W.R."/>
            <person name="Alverson A.J."/>
        </authorList>
    </citation>
    <scope>NUCLEOTIDE SEQUENCE [LARGE SCALE GENOMIC DNA]</scope>
    <source>
        <strain evidence="2 3">AJA228-03</strain>
    </source>
</reference>
<organism evidence="2 3">
    <name type="scientific">Cyclostephanos tholiformis</name>
    <dbReference type="NCBI Taxonomy" id="382380"/>
    <lineage>
        <taxon>Eukaryota</taxon>
        <taxon>Sar</taxon>
        <taxon>Stramenopiles</taxon>
        <taxon>Ochrophyta</taxon>
        <taxon>Bacillariophyta</taxon>
        <taxon>Coscinodiscophyceae</taxon>
        <taxon>Thalassiosirophycidae</taxon>
        <taxon>Stephanodiscales</taxon>
        <taxon>Stephanodiscaceae</taxon>
        <taxon>Cyclostephanos</taxon>
    </lineage>
</organism>